<feature type="binding site" evidence="14">
    <location>
        <position position="250"/>
    </location>
    <ligand>
        <name>ATP</name>
        <dbReference type="ChEBI" id="CHEBI:30616"/>
    </ligand>
</feature>
<dbReference type="InterPro" id="IPR012340">
    <property type="entry name" value="NA-bd_OB-fold"/>
</dbReference>
<evidence type="ECO:0000256" key="9">
    <source>
        <dbReference type="ARBA" id="ARBA00022842"/>
    </source>
</evidence>
<dbReference type="PROSITE" id="PS00697">
    <property type="entry name" value="DNA_LIGASE_A1"/>
    <property type="match status" value="1"/>
</dbReference>
<dbReference type="SUPFAM" id="SSF117018">
    <property type="entry name" value="ATP-dependent DNA ligase DNA-binding domain"/>
    <property type="match status" value="1"/>
</dbReference>
<proteinExistence type="inferred from homology"/>
<evidence type="ECO:0000256" key="3">
    <source>
        <dbReference type="ARBA" id="ARBA00022618"/>
    </source>
</evidence>
<keyword evidence="11 14" id="KW-0234">DNA repair</keyword>
<dbReference type="GO" id="GO:0006310">
    <property type="term" value="P:DNA recombination"/>
    <property type="evidence" value="ECO:0007669"/>
    <property type="project" value="UniProtKB-UniRule"/>
</dbReference>
<dbReference type="Gene3D" id="1.10.3260.10">
    <property type="entry name" value="DNA ligase, ATP-dependent, N-terminal domain"/>
    <property type="match status" value="1"/>
</dbReference>
<name>A0A7V3ZJ89_DICTH</name>
<dbReference type="SUPFAM" id="SSF56091">
    <property type="entry name" value="DNA ligase/mRNA capping enzyme, catalytic domain"/>
    <property type="match status" value="1"/>
</dbReference>
<dbReference type="PROSITE" id="PS00333">
    <property type="entry name" value="DNA_LIGASE_A2"/>
    <property type="match status" value="1"/>
</dbReference>
<dbReference type="FunFam" id="1.10.3260.10:FF:000007">
    <property type="entry name" value="DNA ligase"/>
    <property type="match status" value="1"/>
</dbReference>
<accession>A0A7V3ZJ89</accession>
<evidence type="ECO:0000256" key="6">
    <source>
        <dbReference type="ARBA" id="ARBA00022741"/>
    </source>
</evidence>
<keyword evidence="9 14" id="KW-0460">Magnesium</keyword>
<dbReference type="InterPro" id="IPR012310">
    <property type="entry name" value="DNA_ligase_ATP-dep_cent"/>
</dbReference>
<evidence type="ECO:0000259" key="17">
    <source>
        <dbReference type="PROSITE" id="PS50160"/>
    </source>
</evidence>
<comment type="similarity">
    <text evidence="1 14 16">Belongs to the ATP-dependent DNA ligase family.</text>
</comment>
<dbReference type="GO" id="GO:0051301">
    <property type="term" value="P:cell division"/>
    <property type="evidence" value="ECO:0007669"/>
    <property type="project" value="UniProtKB-KW"/>
</dbReference>
<dbReference type="GO" id="GO:0005524">
    <property type="term" value="F:ATP binding"/>
    <property type="evidence" value="ECO:0007669"/>
    <property type="project" value="UniProtKB-UniRule"/>
</dbReference>
<feature type="active site" description="N6-AMP-lysine intermediate" evidence="14">
    <location>
        <position position="245"/>
    </location>
</feature>
<dbReference type="PANTHER" id="PTHR45674:SF4">
    <property type="entry name" value="DNA LIGASE 1"/>
    <property type="match status" value="1"/>
</dbReference>
<keyword evidence="4 14" id="KW-0235">DNA replication</keyword>
<evidence type="ECO:0000256" key="14">
    <source>
        <dbReference type="HAMAP-Rule" id="MF_00407"/>
    </source>
</evidence>
<evidence type="ECO:0000256" key="8">
    <source>
        <dbReference type="ARBA" id="ARBA00022840"/>
    </source>
</evidence>
<gene>
    <name evidence="14" type="primary">lig</name>
    <name evidence="18" type="ORF">ENU78_06085</name>
</gene>
<evidence type="ECO:0000313" key="18">
    <source>
        <dbReference type="EMBL" id="HGK23983.1"/>
    </source>
</evidence>
<evidence type="ECO:0000256" key="13">
    <source>
        <dbReference type="ARBA" id="ARBA00034003"/>
    </source>
</evidence>
<dbReference type="GO" id="GO:0003910">
    <property type="term" value="F:DNA ligase (ATP) activity"/>
    <property type="evidence" value="ECO:0007669"/>
    <property type="project" value="UniProtKB-UniRule"/>
</dbReference>
<keyword evidence="12 14" id="KW-0131">Cell cycle</keyword>
<comment type="cofactor">
    <cofactor evidence="14">
        <name>Mg(2+)</name>
        <dbReference type="ChEBI" id="CHEBI:18420"/>
    </cofactor>
</comment>
<organism evidence="18">
    <name type="scientific">Dictyoglomus thermophilum</name>
    <dbReference type="NCBI Taxonomy" id="14"/>
    <lineage>
        <taxon>Bacteria</taxon>
        <taxon>Pseudomonadati</taxon>
        <taxon>Dictyoglomota</taxon>
        <taxon>Dictyoglomia</taxon>
        <taxon>Dictyoglomales</taxon>
        <taxon>Dictyoglomaceae</taxon>
        <taxon>Dictyoglomus</taxon>
    </lineage>
</organism>
<dbReference type="GO" id="GO:0006281">
    <property type="term" value="P:DNA repair"/>
    <property type="evidence" value="ECO:0007669"/>
    <property type="project" value="UniProtKB-UniRule"/>
</dbReference>
<keyword evidence="10 14" id="KW-0233">DNA recombination</keyword>
<dbReference type="SMR" id="A0A7V3ZJ89"/>
<evidence type="ECO:0000256" key="7">
    <source>
        <dbReference type="ARBA" id="ARBA00022763"/>
    </source>
</evidence>
<dbReference type="InterPro" id="IPR050191">
    <property type="entry name" value="ATP-dep_DNA_ligase"/>
</dbReference>
<evidence type="ECO:0000256" key="16">
    <source>
        <dbReference type="RuleBase" id="RU004196"/>
    </source>
</evidence>
<dbReference type="EMBL" id="DTDV01000017">
    <property type="protein sequence ID" value="HGK23983.1"/>
    <property type="molecule type" value="Genomic_DNA"/>
</dbReference>
<evidence type="ECO:0000256" key="12">
    <source>
        <dbReference type="ARBA" id="ARBA00023306"/>
    </source>
</evidence>
<dbReference type="CDD" id="cd07901">
    <property type="entry name" value="Adenylation_DNA_ligase_Arch_LigB"/>
    <property type="match status" value="1"/>
</dbReference>
<evidence type="ECO:0000256" key="10">
    <source>
        <dbReference type="ARBA" id="ARBA00023172"/>
    </source>
</evidence>
<evidence type="ECO:0000256" key="1">
    <source>
        <dbReference type="ARBA" id="ARBA00007572"/>
    </source>
</evidence>
<dbReference type="OMA" id="WLFEESY"/>
<dbReference type="InterPro" id="IPR012309">
    <property type="entry name" value="DNA_ligase_ATP-dep_C"/>
</dbReference>
<dbReference type="GO" id="GO:0046872">
    <property type="term" value="F:metal ion binding"/>
    <property type="evidence" value="ECO:0007669"/>
    <property type="project" value="UniProtKB-KW"/>
</dbReference>
<keyword evidence="6 14" id="KW-0547">Nucleotide-binding</keyword>
<feature type="binding site" evidence="14">
    <location>
        <position position="243"/>
    </location>
    <ligand>
        <name>ATP</name>
        <dbReference type="ChEBI" id="CHEBI:30616"/>
    </ligand>
</feature>
<dbReference type="PANTHER" id="PTHR45674">
    <property type="entry name" value="DNA LIGASE 1/3 FAMILY MEMBER"/>
    <property type="match status" value="1"/>
</dbReference>
<dbReference type="PROSITE" id="PS50160">
    <property type="entry name" value="DNA_LIGASE_A3"/>
    <property type="match status" value="1"/>
</dbReference>
<feature type="binding site" evidence="14">
    <location>
        <position position="410"/>
    </location>
    <ligand>
        <name>ATP</name>
        <dbReference type="ChEBI" id="CHEBI:30616"/>
    </ligand>
</feature>
<dbReference type="InterPro" id="IPR012308">
    <property type="entry name" value="DNA_ligase_ATP-dep_N"/>
</dbReference>
<dbReference type="Pfam" id="PF04679">
    <property type="entry name" value="DNA_ligase_A_C"/>
    <property type="match status" value="1"/>
</dbReference>
<dbReference type="FunFam" id="3.30.470.30:FF:000012">
    <property type="entry name" value="Probable DNA ligase"/>
    <property type="match status" value="1"/>
</dbReference>
<dbReference type="Pfam" id="PF01068">
    <property type="entry name" value="DNA_ligase_A_M"/>
    <property type="match status" value="1"/>
</dbReference>
<evidence type="ECO:0000256" key="11">
    <source>
        <dbReference type="ARBA" id="ARBA00023204"/>
    </source>
</evidence>
<dbReference type="InterPro" id="IPR000977">
    <property type="entry name" value="DNA_ligase_ATP-dep"/>
</dbReference>
<feature type="domain" description="ATP-dependent DNA ligase family profile" evidence="17">
    <location>
        <begin position="332"/>
        <end position="457"/>
    </location>
</feature>
<reference evidence="18" key="1">
    <citation type="journal article" date="2020" name="mSystems">
        <title>Genome- and Community-Level Interaction Insights into Carbon Utilization and Element Cycling Functions of Hydrothermarchaeota in Hydrothermal Sediment.</title>
        <authorList>
            <person name="Zhou Z."/>
            <person name="Liu Y."/>
            <person name="Xu W."/>
            <person name="Pan J."/>
            <person name="Luo Z.H."/>
            <person name="Li M."/>
        </authorList>
    </citation>
    <scope>NUCLEOTIDE SEQUENCE [LARGE SCALE GENOMIC DNA]</scope>
    <source>
        <strain evidence="18">SpSt-70</strain>
    </source>
</reference>
<comment type="catalytic activity">
    <reaction evidence="13 14 15">
        <text>ATP + (deoxyribonucleotide)n-3'-hydroxyl + 5'-phospho-(deoxyribonucleotide)m = (deoxyribonucleotide)n+m + AMP + diphosphate.</text>
        <dbReference type="EC" id="6.5.1.1"/>
    </reaction>
</comment>
<sequence length="582" mass="66791">MLFGELAQYFERIEKTTKRNEMMEILADLFRKVDKEEIDKIIYLLNGRVAPDYEKIEFGMSDKLVLRAMALALKIPLLELERSYKEVGDLGELVVKYSKNEGKDLTVVETFNTLYDIANLSGEGSVDAKVNRLAFLINSLTPQGGKYLVRIVLGKLRLGVGEPTIMDALSFAKVKDKGLRPFIERAFNITSDLGYVAKVFWEGGVEALKRIKVQVGRPIRMALAERVSRAEEIIKRLGKCAVEPKFDGFRCQIHKKENSVRIFSRNLEDNTYMFPDLVEAVLKQFPDRDVIIEGEAISYNPETGEFYPFQVTVQRKRKYNISEMVELYPLQLFAFDILYLDGEDTTSLPYIRRRQKLEEALVEGEKISITKNIITNDPKEIQSFFEECITEGLEGIVAKRLDAPYQAGMRNFNWIKLKRSYQGHLADTVDCVILGYFKGRGHRAKFGIGALLVGVYDDERDLFKTIAKIGTGPTEEEWVKFREILDEIKVEKRPNNVESFIEPDVWVEPKYVVVVQADEITRSPVHTCGRELDGLGYALRFPRVQGFVREDKGPYDATTVKEILEMFRNQKKEKVEEDSDLL</sequence>
<dbReference type="GO" id="GO:0071897">
    <property type="term" value="P:DNA biosynthetic process"/>
    <property type="evidence" value="ECO:0007669"/>
    <property type="project" value="InterPro"/>
</dbReference>
<feature type="binding site" evidence="14">
    <location>
        <position position="295"/>
    </location>
    <ligand>
        <name>ATP</name>
        <dbReference type="ChEBI" id="CHEBI:30616"/>
    </ligand>
</feature>
<dbReference type="EC" id="6.5.1.1" evidence="14"/>
<dbReference type="RefSeq" id="WP_012548277.1">
    <property type="nucleotide sequence ID" value="NZ_VTFL01000002.1"/>
</dbReference>
<keyword evidence="7 14" id="KW-0227">DNA damage</keyword>
<feature type="binding site" evidence="14">
    <location>
        <position position="265"/>
    </location>
    <ligand>
        <name>ATP</name>
        <dbReference type="ChEBI" id="CHEBI:30616"/>
    </ligand>
</feature>
<feature type="binding site" evidence="14">
    <location>
        <position position="416"/>
    </location>
    <ligand>
        <name>ATP</name>
        <dbReference type="ChEBI" id="CHEBI:30616"/>
    </ligand>
</feature>
<dbReference type="InterPro" id="IPR016059">
    <property type="entry name" value="DNA_ligase_ATP-dep_CS"/>
</dbReference>
<protein>
    <recommendedName>
        <fullName evidence="14">Probable DNA ligase</fullName>
        <ecNumber evidence="14">6.5.1.1</ecNumber>
    </recommendedName>
    <alternativeName>
        <fullName evidence="14">Polydeoxyribonucleotide synthase [ATP]</fullName>
    </alternativeName>
</protein>
<keyword evidence="8 14" id="KW-0067">ATP-binding</keyword>
<dbReference type="HAMAP" id="MF_00407">
    <property type="entry name" value="DNA_ligase"/>
    <property type="match status" value="1"/>
</dbReference>
<keyword evidence="5 14" id="KW-0479">Metal-binding</keyword>
<keyword evidence="3 14" id="KW-0132">Cell division</keyword>
<feature type="binding site" evidence="14">
    <location>
        <position position="335"/>
    </location>
    <ligand>
        <name>ATP</name>
        <dbReference type="ChEBI" id="CHEBI:30616"/>
    </ligand>
</feature>
<dbReference type="Gene3D" id="2.40.50.140">
    <property type="entry name" value="Nucleic acid-binding proteins"/>
    <property type="match status" value="1"/>
</dbReference>
<keyword evidence="2 14" id="KW-0436">Ligase</keyword>
<dbReference type="InterPro" id="IPR036599">
    <property type="entry name" value="DNA_ligase_N_sf"/>
</dbReference>
<evidence type="ECO:0000256" key="2">
    <source>
        <dbReference type="ARBA" id="ARBA00022598"/>
    </source>
</evidence>
<dbReference type="Pfam" id="PF04675">
    <property type="entry name" value="DNA_ligase_A_N"/>
    <property type="match status" value="1"/>
</dbReference>
<evidence type="ECO:0000256" key="4">
    <source>
        <dbReference type="ARBA" id="ARBA00022705"/>
    </source>
</evidence>
<dbReference type="AlphaFoldDB" id="A0A7V3ZJ89"/>
<dbReference type="Gene3D" id="3.30.470.30">
    <property type="entry name" value="DNA ligase/mRNA capping enzyme"/>
    <property type="match status" value="1"/>
</dbReference>
<evidence type="ECO:0000256" key="5">
    <source>
        <dbReference type="ARBA" id="ARBA00022723"/>
    </source>
</evidence>
<comment type="caution">
    <text evidence="18">The sequence shown here is derived from an EMBL/GenBank/DDBJ whole genome shotgun (WGS) entry which is preliminary data.</text>
</comment>
<dbReference type="CDD" id="cd07893">
    <property type="entry name" value="OBF_DNA_ligase"/>
    <property type="match status" value="1"/>
</dbReference>
<comment type="function">
    <text evidence="14">DNA ligase that seals nicks in double-stranded DNA during DNA replication, DNA recombination and DNA repair.</text>
</comment>
<evidence type="ECO:0000256" key="15">
    <source>
        <dbReference type="RuleBase" id="RU000617"/>
    </source>
</evidence>
<dbReference type="NCBIfam" id="TIGR00574">
    <property type="entry name" value="dnl1"/>
    <property type="match status" value="1"/>
</dbReference>
<dbReference type="GO" id="GO:0006273">
    <property type="term" value="P:lagging strand elongation"/>
    <property type="evidence" value="ECO:0007669"/>
    <property type="project" value="TreeGrafter"/>
</dbReference>
<dbReference type="SUPFAM" id="SSF50249">
    <property type="entry name" value="Nucleic acid-binding proteins"/>
    <property type="match status" value="1"/>
</dbReference>
<dbReference type="GO" id="GO:0003677">
    <property type="term" value="F:DNA binding"/>
    <property type="evidence" value="ECO:0007669"/>
    <property type="project" value="InterPro"/>
</dbReference>
<dbReference type="InterPro" id="IPR022865">
    <property type="entry name" value="DNA_ligae_ATP-dep_bac/arc"/>
</dbReference>